<feature type="transmembrane region" description="Helical" evidence="1">
    <location>
        <begin position="143"/>
        <end position="172"/>
    </location>
</feature>
<keyword evidence="1" id="KW-0472">Membrane</keyword>
<dbReference type="EMBL" id="LCNM01000023">
    <property type="protein sequence ID" value="KKU55255.1"/>
    <property type="molecule type" value="Genomic_DNA"/>
</dbReference>
<keyword evidence="1" id="KW-0812">Transmembrane</keyword>
<dbReference type="PATRIC" id="fig|1618357.3.peg.908"/>
<dbReference type="PANTHER" id="PTHR36833">
    <property type="entry name" value="SLR0610 PROTEIN-RELATED"/>
    <property type="match status" value="1"/>
</dbReference>
<accession>A0A0G1UC29</accession>
<feature type="transmembrane region" description="Helical" evidence="1">
    <location>
        <begin position="61"/>
        <end position="79"/>
    </location>
</feature>
<evidence type="ECO:0000256" key="1">
    <source>
        <dbReference type="SAM" id="Phobius"/>
    </source>
</evidence>
<dbReference type="InterPro" id="IPR010390">
    <property type="entry name" value="ABC-2_transporter-like"/>
</dbReference>
<dbReference type="Proteomes" id="UP000034607">
    <property type="component" value="Unassembled WGS sequence"/>
</dbReference>
<proteinExistence type="predicted"/>
<feature type="transmembrane region" description="Helical" evidence="1">
    <location>
        <begin position="223"/>
        <end position="244"/>
    </location>
</feature>
<feature type="transmembrane region" description="Helical" evidence="1">
    <location>
        <begin position="199"/>
        <end position="217"/>
    </location>
</feature>
<reference evidence="2 3" key="1">
    <citation type="journal article" date="2015" name="Nature">
        <title>rRNA introns, odd ribosomes, and small enigmatic genomes across a large radiation of phyla.</title>
        <authorList>
            <person name="Brown C.T."/>
            <person name="Hug L.A."/>
            <person name="Thomas B.C."/>
            <person name="Sharon I."/>
            <person name="Castelle C.J."/>
            <person name="Singh A."/>
            <person name="Wilkins M.J."/>
            <person name="Williams K.H."/>
            <person name="Banfield J.F."/>
        </authorList>
    </citation>
    <scope>NUCLEOTIDE SEQUENCE [LARGE SCALE GENOMIC DNA]</scope>
</reference>
<evidence type="ECO:0000313" key="3">
    <source>
        <dbReference type="Proteomes" id="UP000034607"/>
    </source>
</evidence>
<feature type="transmembrane region" description="Helical" evidence="1">
    <location>
        <begin position="33"/>
        <end position="54"/>
    </location>
</feature>
<protein>
    <submittedName>
        <fullName evidence="2">Conserved membrane protein, multidrug efflux associated</fullName>
    </submittedName>
</protein>
<dbReference type="PANTHER" id="PTHR36833:SF1">
    <property type="entry name" value="INTEGRAL MEMBRANE TRANSPORT PROTEIN"/>
    <property type="match status" value="1"/>
</dbReference>
<name>A0A0G1UC29_9BACT</name>
<sequence>MKVLKVTWLYFVNSLQQNISGPVVFSLFFTSKLLRYGLFLTFLYFLGSGIKLIGGYTREQLIFFYLVFNYIDTLVQMFFREVYRFRSLVVSGGFDMVLLKPFPPLVRCLLGGPDFIDAGVLIVLTAVIAYYLAFFIHPSPSSLFLFFLMLLNTLIVAAAFHILVIALGIITLSVDHLIMVYRDLTSLVRIPVDLFSEPLRSLITFVIPVGLMFTFPAKTLLGLLSWQMIIFSLIFGVVFLFFSLKFWHFSLRYYSSASS</sequence>
<organism evidence="2 3">
    <name type="scientific">Candidatus Amesbacteria bacterium GW2011_GWA2_47_11</name>
    <dbReference type="NCBI Taxonomy" id="1618357"/>
    <lineage>
        <taxon>Bacteria</taxon>
        <taxon>Candidatus Amesiibacteriota</taxon>
    </lineage>
</organism>
<comment type="caution">
    <text evidence="2">The sequence shown here is derived from an EMBL/GenBank/DDBJ whole genome shotgun (WGS) entry which is preliminary data.</text>
</comment>
<dbReference type="AlphaFoldDB" id="A0A0G1UC29"/>
<keyword evidence="1" id="KW-1133">Transmembrane helix</keyword>
<dbReference type="Pfam" id="PF06182">
    <property type="entry name" value="ABC2_membrane_6"/>
    <property type="match status" value="1"/>
</dbReference>
<feature type="transmembrane region" description="Helical" evidence="1">
    <location>
        <begin position="115"/>
        <end position="137"/>
    </location>
</feature>
<evidence type="ECO:0000313" key="2">
    <source>
        <dbReference type="EMBL" id="KKU55255.1"/>
    </source>
</evidence>
<gene>
    <name evidence="2" type="ORF">UX78_C0023G0007</name>
</gene>